<evidence type="ECO:0000313" key="2">
    <source>
        <dbReference type="Proteomes" id="UP001056120"/>
    </source>
</evidence>
<proteinExistence type="predicted"/>
<comment type="caution">
    <text evidence="1">The sequence shown here is derived from an EMBL/GenBank/DDBJ whole genome shotgun (WGS) entry which is preliminary data.</text>
</comment>
<protein>
    <submittedName>
        <fullName evidence="1">Uncharacterized protein</fullName>
    </submittedName>
</protein>
<reference evidence="1 2" key="2">
    <citation type="journal article" date="2022" name="Mol. Ecol. Resour.">
        <title>The genomes of chicory, endive, great burdock and yacon provide insights into Asteraceae paleo-polyploidization history and plant inulin production.</title>
        <authorList>
            <person name="Fan W."/>
            <person name="Wang S."/>
            <person name="Wang H."/>
            <person name="Wang A."/>
            <person name="Jiang F."/>
            <person name="Liu H."/>
            <person name="Zhao H."/>
            <person name="Xu D."/>
            <person name="Zhang Y."/>
        </authorList>
    </citation>
    <scope>NUCLEOTIDE SEQUENCE [LARGE SCALE GENOMIC DNA]</scope>
    <source>
        <strain evidence="2">cv. Yunnan</strain>
        <tissue evidence="1">Leaves</tissue>
    </source>
</reference>
<evidence type="ECO:0000313" key="1">
    <source>
        <dbReference type="EMBL" id="KAI3793171.1"/>
    </source>
</evidence>
<dbReference type="EMBL" id="CM042029">
    <property type="protein sequence ID" value="KAI3793171.1"/>
    <property type="molecule type" value="Genomic_DNA"/>
</dbReference>
<reference evidence="2" key="1">
    <citation type="journal article" date="2022" name="Mol. Ecol. Resour.">
        <title>The genomes of chicory, endive, great burdock and yacon provide insights into Asteraceae palaeo-polyploidization history and plant inulin production.</title>
        <authorList>
            <person name="Fan W."/>
            <person name="Wang S."/>
            <person name="Wang H."/>
            <person name="Wang A."/>
            <person name="Jiang F."/>
            <person name="Liu H."/>
            <person name="Zhao H."/>
            <person name="Xu D."/>
            <person name="Zhang Y."/>
        </authorList>
    </citation>
    <scope>NUCLEOTIDE SEQUENCE [LARGE SCALE GENOMIC DNA]</scope>
    <source>
        <strain evidence="2">cv. Yunnan</strain>
    </source>
</reference>
<gene>
    <name evidence="1" type="ORF">L1987_35786</name>
</gene>
<keyword evidence="2" id="KW-1185">Reference proteome</keyword>
<organism evidence="1 2">
    <name type="scientific">Smallanthus sonchifolius</name>
    <dbReference type="NCBI Taxonomy" id="185202"/>
    <lineage>
        <taxon>Eukaryota</taxon>
        <taxon>Viridiplantae</taxon>
        <taxon>Streptophyta</taxon>
        <taxon>Embryophyta</taxon>
        <taxon>Tracheophyta</taxon>
        <taxon>Spermatophyta</taxon>
        <taxon>Magnoliopsida</taxon>
        <taxon>eudicotyledons</taxon>
        <taxon>Gunneridae</taxon>
        <taxon>Pentapetalae</taxon>
        <taxon>asterids</taxon>
        <taxon>campanulids</taxon>
        <taxon>Asterales</taxon>
        <taxon>Asteraceae</taxon>
        <taxon>Asteroideae</taxon>
        <taxon>Heliantheae alliance</taxon>
        <taxon>Millerieae</taxon>
        <taxon>Smallanthus</taxon>
    </lineage>
</organism>
<accession>A0ACB9HCW0</accession>
<dbReference type="Proteomes" id="UP001056120">
    <property type="component" value="Linkage Group LG12"/>
</dbReference>
<name>A0ACB9HCW0_9ASTR</name>
<sequence>MYTAKVTTLKAALQTKHQKQEGTTNGVGESFRVLYYGSASAGSVPFMWESQPGTPKHALTESSLPPLTPPPSYHQLTQKYNSSMQVINHQSSKRSGFFGTIFFYSSRKRNMSAPPPSSFSSCSDSSASSWWMSAVEEEDGDGGSPTSTLCLGGEFKKRYRMKKMKKAMLSFVRNGKV</sequence>